<dbReference type="EMBL" id="JBFOLJ010000065">
    <property type="protein sequence ID" value="KAL2456433.1"/>
    <property type="molecule type" value="Genomic_DNA"/>
</dbReference>
<dbReference type="Proteomes" id="UP001604277">
    <property type="component" value="Unassembled WGS sequence"/>
</dbReference>
<organism evidence="1 2">
    <name type="scientific">Forsythia ovata</name>
    <dbReference type="NCBI Taxonomy" id="205694"/>
    <lineage>
        <taxon>Eukaryota</taxon>
        <taxon>Viridiplantae</taxon>
        <taxon>Streptophyta</taxon>
        <taxon>Embryophyta</taxon>
        <taxon>Tracheophyta</taxon>
        <taxon>Spermatophyta</taxon>
        <taxon>Magnoliopsida</taxon>
        <taxon>eudicotyledons</taxon>
        <taxon>Gunneridae</taxon>
        <taxon>Pentapetalae</taxon>
        <taxon>asterids</taxon>
        <taxon>lamiids</taxon>
        <taxon>Lamiales</taxon>
        <taxon>Oleaceae</taxon>
        <taxon>Forsythieae</taxon>
        <taxon>Forsythia</taxon>
    </lineage>
</organism>
<protein>
    <submittedName>
        <fullName evidence="1">Uncharacterized protein</fullName>
    </submittedName>
</protein>
<proteinExistence type="predicted"/>
<sequence length="103" mass="11925">MVATGISYLSTVSFGQGWTYSATRWRKWPTKDGRGLCFGVEFKALDIELREADERSNEAKSLRKSWQSYDDFLREKQMEWTEALLGDGNSRREKDMGCVCARE</sequence>
<keyword evidence="2" id="KW-1185">Reference proteome</keyword>
<name>A0ABD1NXU4_9LAMI</name>
<evidence type="ECO:0000313" key="2">
    <source>
        <dbReference type="Proteomes" id="UP001604277"/>
    </source>
</evidence>
<comment type="caution">
    <text evidence="1">The sequence shown here is derived from an EMBL/GenBank/DDBJ whole genome shotgun (WGS) entry which is preliminary data.</text>
</comment>
<accession>A0ABD1NXU4</accession>
<evidence type="ECO:0000313" key="1">
    <source>
        <dbReference type="EMBL" id="KAL2456433.1"/>
    </source>
</evidence>
<dbReference type="AlphaFoldDB" id="A0ABD1NXU4"/>
<gene>
    <name evidence="1" type="ORF">Fot_56864</name>
</gene>
<reference evidence="2" key="1">
    <citation type="submission" date="2024-07" db="EMBL/GenBank/DDBJ databases">
        <title>Two chromosome-level genome assemblies of Korean endemic species Abeliophyllum distichum and Forsythia ovata (Oleaceae).</title>
        <authorList>
            <person name="Jang H."/>
        </authorList>
    </citation>
    <scope>NUCLEOTIDE SEQUENCE [LARGE SCALE GENOMIC DNA]</scope>
</reference>